<evidence type="ECO:0000259" key="2">
    <source>
        <dbReference type="PROSITE" id="PS51372"/>
    </source>
</evidence>
<dbReference type="Pfam" id="PF03123">
    <property type="entry name" value="CAT_RBD"/>
    <property type="match status" value="1"/>
</dbReference>
<dbReference type="AlphaFoldDB" id="F0EKJ9"/>
<evidence type="ECO:0000313" key="3">
    <source>
        <dbReference type="EMBL" id="EGC69290.1"/>
    </source>
</evidence>
<dbReference type="SUPFAM" id="SSF63520">
    <property type="entry name" value="PTS-regulatory domain, PRD"/>
    <property type="match status" value="2"/>
</dbReference>
<gene>
    <name evidence="3" type="primary">licT</name>
    <name evidence="3" type="ORF">HMPREF9087_1905</name>
</gene>
<dbReference type="SUPFAM" id="SSF50151">
    <property type="entry name" value="SacY-like RNA-binding domain"/>
    <property type="match status" value="1"/>
</dbReference>
<dbReference type="InterPro" id="IPR011608">
    <property type="entry name" value="PRD"/>
</dbReference>
<dbReference type="Gene3D" id="2.30.24.10">
    <property type="entry name" value="CAT RNA-binding domain"/>
    <property type="match status" value="1"/>
</dbReference>
<dbReference type="Pfam" id="PF00874">
    <property type="entry name" value="PRD"/>
    <property type="match status" value="2"/>
</dbReference>
<name>F0EKJ9_ENTCA</name>
<dbReference type="InterPro" id="IPR036650">
    <property type="entry name" value="CAT_RNA-bd_dom_sf"/>
</dbReference>
<organism evidence="3 4">
    <name type="scientific">Enterococcus casseliflavus ATCC 12755</name>
    <dbReference type="NCBI Taxonomy" id="888066"/>
    <lineage>
        <taxon>Bacteria</taxon>
        <taxon>Bacillati</taxon>
        <taxon>Bacillota</taxon>
        <taxon>Bacilli</taxon>
        <taxon>Lactobacillales</taxon>
        <taxon>Enterococcaceae</taxon>
        <taxon>Enterococcus</taxon>
    </lineage>
</organism>
<dbReference type="PANTHER" id="PTHR30185:SF15">
    <property type="entry name" value="CRYPTIC BETA-GLUCOSIDE BGL OPERON ANTITERMINATOR"/>
    <property type="match status" value="1"/>
</dbReference>
<dbReference type="PANTHER" id="PTHR30185">
    <property type="entry name" value="CRYPTIC BETA-GLUCOSIDE BGL OPERON ANTITERMINATOR"/>
    <property type="match status" value="1"/>
</dbReference>
<dbReference type="GO" id="GO:0006355">
    <property type="term" value="P:regulation of DNA-templated transcription"/>
    <property type="evidence" value="ECO:0007669"/>
    <property type="project" value="InterPro"/>
</dbReference>
<keyword evidence="1" id="KW-0677">Repeat</keyword>
<feature type="domain" description="PRD" evidence="2">
    <location>
        <begin position="83"/>
        <end position="188"/>
    </location>
</feature>
<feature type="domain" description="PRD" evidence="2">
    <location>
        <begin position="189"/>
        <end position="298"/>
    </location>
</feature>
<sequence>MLGVYIFVGFFVCLKGGEKMKPITIYNNNAVLVEDNGTECVVIGNGVGFGVKGSGVIDQTKIDKKYVLDAEFTQNKFGSLMAGMDERHVILTAKIIEEAEKDLARTFDSSIYLFLGDHINYAIERNLKGEAITNDLMWEIKKYYPREFAAAKRSLQFIERSEKIRFIEDEAGFIALHFVNASSSSRFKNETIFTTKVIAEIVQIVEYDYGMKLDETSMNYDRFLTHIRYFVSRIFSESKEVKDEADLLQHVKQLYPKAYQTGLKIKKHIAGQYKVKITDSELLYFVIHINRVTTRELD</sequence>
<evidence type="ECO:0000313" key="4">
    <source>
        <dbReference type="Proteomes" id="UP000004835"/>
    </source>
</evidence>
<dbReference type="HOGENOM" id="CLU_078802_0_0_9"/>
<evidence type="ECO:0000256" key="1">
    <source>
        <dbReference type="ARBA" id="ARBA00022737"/>
    </source>
</evidence>
<accession>F0EKJ9</accession>
<dbReference type="Gene3D" id="1.10.1790.10">
    <property type="entry name" value="PRD domain"/>
    <property type="match status" value="2"/>
</dbReference>
<comment type="caution">
    <text evidence="3">The sequence shown here is derived from an EMBL/GenBank/DDBJ whole genome shotgun (WGS) entry which is preliminary data.</text>
</comment>
<dbReference type="InterPro" id="IPR004341">
    <property type="entry name" value="CAT_RNA-bd_dom"/>
</dbReference>
<dbReference type="PROSITE" id="PS51372">
    <property type="entry name" value="PRD_2"/>
    <property type="match status" value="2"/>
</dbReference>
<dbReference type="SMART" id="SM01061">
    <property type="entry name" value="CAT_RBD"/>
    <property type="match status" value="1"/>
</dbReference>
<dbReference type="EMBL" id="AEWT01000016">
    <property type="protein sequence ID" value="EGC69290.1"/>
    <property type="molecule type" value="Genomic_DNA"/>
</dbReference>
<protein>
    <submittedName>
        <fullName evidence="3">Transcription antiterminator LicT</fullName>
    </submittedName>
</protein>
<dbReference type="InterPro" id="IPR036634">
    <property type="entry name" value="PRD_sf"/>
</dbReference>
<dbReference type="Proteomes" id="UP000004835">
    <property type="component" value="Unassembled WGS sequence"/>
</dbReference>
<dbReference type="InterPro" id="IPR050661">
    <property type="entry name" value="BglG_antiterminators"/>
</dbReference>
<dbReference type="GO" id="GO:0003723">
    <property type="term" value="F:RNA binding"/>
    <property type="evidence" value="ECO:0007669"/>
    <property type="project" value="InterPro"/>
</dbReference>
<reference evidence="3 4" key="1">
    <citation type="submission" date="2011-01" db="EMBL/GenBank/DDBJ databases">
        <authorList>
            <person name="Muzny D."/>
            <person name="Qin X."/>
            <person name="Deng J."/>
            <person name="Jiang H."/>
            <person name="Liu Y."/>
            <person name="Qu J."/>
            <person name="Song X.-Z."/>
            <person name="Zhang L."/>
            <person name="Thornton R."/>
            <person name="Coyle M."/>
            <person name="Francisco L."/>
            <person name="Jackson L."/>
            <person name="Javaid M."/>
            <person name="Korchina V."/>
            <person name="Kovar C."/>
            <person name="Mata R."/>
            <person name="Mathew T."/>
            <person name="Ngo R."/>
            <person name="Nguyen L."/>
            <person name="Nguyen N."/>
            <person name="Okwuonu G."/>
            <person name="Ongeri F."/>
            <person name="Pham C."/>
            <person name="Simmons D."/>
            <person name="Wilczek-Boney K."/>
            <person name="Hale W."/>
            <person name="Jakkamsetti A."/>
            <person name="Pham P."/>
            <person name="Ruth R."/>
            <person name="San Lucas F."/>
            <person name="Warren J."/>
            <person name="Zhang J."/>
            <person name="Zhao Z."/>
            <person name="Zhou C."/>
            <person name="Zhu D."/>
            <person name="Lee S."/>
            <person name="Bess C."/>
            <person name="Blankenburg K."/>
            <person name="Forbes L."/>
            <person name="Fu Q."/>
            <person name="Gubbala S."/>
            <person name="Hirani K."/>
            <person name="Jayaseelan J.C."/>
            <person name="Lara F."/>
            <person name="Munidasa M."/>
            <person name="Palculict T."/>
            <person name="Patil S."/>
            <person name="Pu L.-L."/>
            <person name="Saada N."/>
            <person name="Tang L."/>
            <person name="Weissenberger G."/>
            <person name="Zhu Y."/>
            <person name="Hemphill L."/>
            <person name="Shang Y."/>
            <person name="Youmans B."/>
            <person name="Ayvaz T."/>
            <person name="Ross M."/>
            <person name="Santibanez J."/>
            <person name="Aqrawi P."/>
            <person name="Gross S."/>
            <person name="Joshi V."/>
            <person name="Fowler G."/>
            <person name="Nazareth L."/>
            <person name="Reid J."/>
            <person name="Worley K."/>
            <person name="Petrosino J."/>
            <person name="Highlander S."/>
            <person name="Gibbs R."/>
        </authorList>
    </citation>
    <scope>NUCLEOTIDE SEQUENCE [LARGE SCALE GENOMIC DNA]</scope>
    <source>
        <strain evidence="3 4">ATCC 12755</strain>
    </source>
</reference>
<proteinExistence type="predicted"/>